<dbReference type="EC" id="5.3.2.1" evidence="8"/>
<dbReference type="GO" id="GO:0005615">
    <property type="term" value="C:extracellular space"/>
    <property type="evidence" value="ECO:0007669"/>
    <property type="project" value="UniProtKB-KW"/>
</dbReference>
<evidence type="ECO:0000256" key="2">
    <source>
        <dbReference type="ARBA" id="ARBA00022514"/>
    </source>
</evidence>
<dbReference type="Proteomes" id="UP000262969">
    <property type="component" value="Unassembled WGS sequence"/>
</dbReference>
<keyword evidence="4" id="KW-0413">Isomerase</keyword>
<accession>A0A3D2X1D4</accession>
<evidence type="ECO:0000313" key="13">
    <source>
        <dbReference type="Proteomes" id="UP000262969"/>
    </source>
</evidence>
<keyword evidence="3" id="KW-0964">Secreted</keyword>
<dbReference type="Gene3D" id="3.30.429.10">
    <property type="entry name" value="Macrophage Migration Inhibitory Factor"/>
    <property type="match status" value="1"/>
</dbReference>
<dbReference type="EC" id="5.3.3.12" evidence="7"/>
<dbReference type="PANTHER" id="PTHR11954:SF6">
    <property type="entry name" value="MACROPHAGE MIGRATION INHIBITORY FACTOR"/>
    <property type="match status" value="1"/>
</dbReference>
<dbReference type="GO" id="GO:0005125">
    <property type="term" value="F:cytokine activity"/>
    <property type="evidence" value="ECO:0007669"/>
    <property type="project" value="UniProtKB-KW"/>
</dbReference>
<sequence length="114" mass="13133">MPFINSKVSVKLTKEQEESIKQKLGKAIELIPGKSEAWLMVGFEDEYSLYFKGQAFEKTAFVEIKIFGKADRAAYDNLTAAICEIYHDVLQIPSDKVYVTYQEVQHWGWNGMNF</sequence>
<evidence type="ECO:0000256" key="3">
    <source>
        <dbReference type="ARBA" id="ARBA00022525"/>
    </source>
</evidence>
<evidence type="ECO:0000256" key="9">
    <source>
        <dbReference type="ARBA" id="ARBA00041631"/>
    </source>
</evidence>
<evidence type="ECO:0000313" key="12">
    <source>
        <dbReference type="EMBL" id="HCL00932.1"/>
    </source>
</evidence>
<dbReference type="SUPFAM" id="SSF55331">
    <property type="entry name" value="Tautomerase/MIF"/>
    <property type="match status" value="1"/>
</dbReference>
<protein>
    <recommendedName>
        <fullName evidence="11">L-dopachrome isomerase</fullName>
        <ecNumber evidence="8">5.3.2.1</ecNumber>
        <ecNumber evidence="7">5.3.3.12</ecNumber>
    </recommendedName>
    <alternativeName>
        <fullName evidence="9">L-dopachrome tautomerase</fullName>
    </alternativeName>
    <alternativeName>
        <fullName evidence="10">Phenylpyruvate tautomerase</fullName>
    </alternativeName>
</protein>
<dbReference type="InterPro" id="IPR014347">
    <property type="entry name" value="Tautomerase/MIF_sf"/>
</dbReference>
<evidence type="ECO:0000256" key="6">
    <source>
        <dbReference type="ARBA" id="ARBA00036823"/>
    </source>
</evidence>
<evidence type="ECO:0000256" key="10">
    <source>
        <dbReference type="ARBA" id="ARBA00041912"/>
    </source>
</evidence>
<proteinExistence type="predicted"/>
<dbReference type="PANTHER" id="PTHR11954">
    <property type="entry name" value="D-DOPACHROME DECARBOXYLASE"/>
    <property type="match status" value="1"/>
</dbReference>
<reference evidence="12 13" key="1">
    <citation type="journal article" date="2018" name="Nat. Biotechnol.">
        <title>A standardized bacterial taxonomy based on genome phylogeny substantially revises the tree of life.</title>
        <authorList>
            <person name="Parks D.H."/>
            <person name="Chuvochina M."/>
            <person name="Waite D.W."/>
            <person name="Rinke C."/>
            <person name="Skarshewski A."/>
            <person name="Chaumeil P.A."/>
            <person name="Hugenholtz P."/>
        </authorList>
    </citation>
    <scope>NUCLEOTIDE SEQUENCE [LARGE SCALE GENOMIC DNA]</scope>
    <source>
        <strain evidence="12">UBA11728</strain>
    </source>
</reference>
<dbReference type="Pfam" id="PF01187">
    <property type="entry name" value="MIF"/>
    <property type="match status" value="1"/>
</dbReference>
<dbReference type="InterPro" id="IPR001398">
    <property type="entry name" value="Macrophage_inhib_fac"/>
</dbReference>
<comment type="catalytic activity">
    <reaction evidence="5">
        <text>3-phenylpyruvate = enol-phenylpyruvate</text>
        <dbReference type="Rhea" id="RHEA:17097"/>
        <dbReference type="ChEBI" id="CHEBI:16815"/>
        <dbReference type="ChEBI" id="CHEBI:18005"/>
        <dbReference type="EC" id="5.3.2.1"/>
    </reaction>
</comment>
<keyword evidence="2" id="KW-0202">Cytokine</keyword>
<name>A0A3D2X1D4_9FIRM</name>
<evidence type="ECO:0000256" key="8">
    <source>
        <dbReference type="ARBA" id="ARBA00039086"/>
    </source>
</evidence>
<dbReference type="GO" id="GO:0050178">
    <property type="term" value="F:phenylpyruvate tautomerase activity"/>
    <property type="evidence" value="ECO:0007669"/>
    <property type="project" value="UniProtKB-EC"/>
</dbReference>
<comment type="subcellular location">
    <subcellularLocation>
        <location evidence="1">Secreted</location>
    </subcellularLocation>
</comment>
<evidence type="ECO:0000256" key="5">
    <source>
        <dbReference type="ARBA" id="ARBA00036735"/>
    </source>
</evidence>
<gene>
    <name evidence="12" type="ORF">DHW61_00660</name>
</gene>
<evidence type="ECO:0000256" key="7">
    <source>
        <dbReference type="ARBA" id="ARBA00038932"/>
    </source>
</evidence>
<comment type="caution">
    <text evidence="12">The sequence shown here is derived from an EMBL/GenBank/DDBJ whole genome shotgun (WGS) entry which is preliminary data.</text>
</comment>
<evidence type="ECO:0000256" key="1">
    <source>
        <dbReference type="ARBA" id="ARBA00004613"/>
    </source>
</evidence>
<organism evidence="12 13">
    <name type="scientific">Lachnoclostridium phytofermentans</name>
    <dbReference type="NCBI Taxonomy" id="66219"/>
    <lineage>
        <taxon>Bacteria</taxon>
        <taxon>Bacillati</taxon>
        <taxon>Bacillota</taxon>
        <taxon>Clostridia</taxon>
        <taxon>Lachnospirales</taxon>
        <taxon>Lachnospiraceae</taxon>
    </lineage>
</organism>
<dbReference type="GO" id="GO:0004167">
    <property type="term" value="F:dopachrome isomerase activity"/>
    <property type="evidence" value="ECO:0007669"/>
    <property type="project" value="UniProtKB-EC"/>
</dbReference>
<comment type="catalytic activity">
    <reaction evidence="6">
        <text>L-dopachrome = 5,6-dihydroxyindole-2-carboxylate</text>
        <dbReference type="Rhea" id="RHEA:13041"/>
        <dbReference type="ChEBI" id="CHEBI:16875"/>
        <dbReference type="ChEBI" id="CHEBI:57509"/>
        <dbReference type="EC" id="5.3.3.12"/>
    </reaction>
</comment>
<dbReference type="EMBL" id="DPVV01000026">
    <property type="protein sequence ID" value="HCL00932.1"/>
    <property type="molecule type" value="Genomic_DNA"/>
</dbReference>
<evidence type="ECO:0000256" key="11">
    <source>
        <dbReference type="ARBA" id="ARBA00042730"/>
    </source>
</evidence>
<evidence type="ECO:0000256" key="4">
    <source>
        <dbReference type="ARBA" id="ARBA00023235"/>
    </source>
</evidence>
<dbReference type="AlphaFoldDB" id="A0A3D2X1D4"/>